<proteinExistence type="predicted"/>
<dbReference type="GeneID" id="27351764"/>
<dbReference type="Proteomes" id="UP000054466">
    <property type="component" value="Unassembled WGS sequence"/>
</dbReference>
<dbReference type="EMBL" id="KN847056">
    <property type="protein sequence ID" value="KIW22030.1"/>
    <property type="molecule type" value="Genomic_DNA"/>
</dbReference>
<feature type="chain" id="PRO_5002239238" description="AB hydrolase-1 domain-containing protein" evidence="1">
    <location>
        <begin position="18"/>
        <end position="322"/>
    </location>
</feature>
<gene>
    <name evidence="2" type="ORF">PV07_12570</name>
</gene>
<keyword evidence="3" id="KW-1185">Reference proteome</keyword>
<evidence type="ECO:0000313" key="3">
    <source>
        <dbReference type="Proteomes" id="UP000054466"/>
    </source>
</evidence>
<dbReference type="RefSeq" id="XP_016242246.1">
    <property type="nucleotide sequence ID" value="XM_016400106.1"/>
</dbReference>
<evidence type="ECO:0000256" key="1">
    <source>
        <dbReference type="SAM" id="SignalP"/>
    </source>
</evidence>
<organism evidence="2 3">
    <name type="scientific">Cladophialophora immunda</name>
    <dbReference type="NCBI Taxonomy" id="569365"/>
    <lineage>
        <taxon>Eukaryota</taxon>
        <taxon>Fungi</taxon>
        <taxon>Dikarya</taxon>
        <taxon>Ascomycota</taxon>
        <taxon>Pezizomycotina</taxon>
        <taxon>Eurotiomycetes</taxon>
        <taxon>Chaetothyriomycetidae</taxon>
        <taxon>Chaetothyriales</taxon>
        <taxon>Herpotrichiellaceae</taxon>
        <taxon>Cladophialophora</taxon>
    </lineage>
</organism>
<evidence type="ECO:0008006" key="4">
    <source>
        <dbReference type="Google" id="ProtNLM"/>
    </source>
</evidence>
<feature type="signal peptide" evidence="1">
    <location>
        <begin position="1"/>
        <end position="17"/>
    </location>
</feature>
<name>A0A0D2BUG6_9EURO</name>
<accession>A0A0D2BUG6</accession>
<sequence>MITLFVQIFLLLAAAYGFYPPEKLFLPASFNARPRLGGYENRPQYWDLDADPDRPDPILLKLEIGSSSVKIYYLPPKSSHHKIVCVCYHGHLRAVGALYNEFWSMLGDVPKFIVNLPGYGTIDEDRSPPWSTSEAGTFEKHLEAIPAAIQERIIGQNEIDWTQFEPRTVRNNNGRLEAEPLDPNAMNKLPKTFKDHKPVAFGRSIGTLLATKHEETWAVCLYTPYLGRKKVTGPKFLRWAIKRVLERLPFGESSFDFNKIKDHQSLVIVADGEDLVGELDPEVQEHLNSKKSLYIIKGNHSTLPDEGCGNRVREFIDKLGKE</sequence>
<dbReference type="OrthoDB" id="4374877at2759"/>
<dbReference type="AlphaFoldDB" id="A0A0D2BUG6"/>
<dbReference type="HOGENOM" id="CLU_837101_0_0_1"/>
<reference evidence="2 3" key="1">
    <citation type="submission" date="2015-01" db="EMBL/GenBank/DDBJ databases">
        <title>The Genome Sequence of Cladophialophora immunda CBS83496.</title>
        <authorList>
            <consortium name="The Broad Institute Genomics Platform"/>
            <person name="Cuomo C."/>
            <person name="de Hoog S."/>
            <person name="Gorbushina A."/>
            <person name="Stielow B."/>
            <person name="Teixiera M."/>
            <person name="Abouelleil A."/>
            <person name="Chapman S.B."/>
            <person name="Priest M."/>
            <person name="Young S.K."/>
            <person name="Wortman J."/>
            <person name="Nusbaum C."/>
            <person name="Birren B."/>
        </authorList>
    </citation>
    <scope>NUCLEOTIDE SEQUENCE [LARGE SCALE GENOMIC DNA]</scope>
    <source>
        <strain evidence="2 3">CBS 83496</strain>
    </source>
</reference>
<keyword evidence="1" id="KW-0732">Signal</keyword>
<evidence type="ECO:0000313" key="2">
    <source>
        <dbReference type="EMBL" id="KIW22030.1"/>
    </source>
</evidence>
<dbReference type="VEuPathDB" id="FungiDB:PV07_12570"/>
<protein>
    <recommendedName>
        <fullName evidence="4">AB hydrolase-1 domain-containing protein</fullName>
    </recommendedName>
</protein>